<dbReference type="OrthoDB" id="329486at2"/>
<organism evidence="2 3">
    <name type="scientific">Leptospira sarikeiensis</name>
    <dbReference type="NCBI Taxonomy" id="2484943"/>
    <lineage>
        <taxon>Bacteria</taxon>
        <taxon>Pseudomonadati</taxon>
        <taxon>Spirochaetota</taxon>
        <taxon>Spirochaetia</taxon>
        <taxon>Leptospirales</taxon>
        <taxon>Leptospiraceae</taxon>
        <taxon>Leptospira</taxon>
    </lineage>
</organism>
<keyword evidence="1" id="KW-0812">Transmembrane</keyword>
<keyword evidence="1" id="KW-0472">Membrane</keyword>
<evidence type="ECO:0000313" key="3">
    <source>
        <dbReference type="Proteomes" id="UP000297762"/>
    </source>
</evidence>
<dbReference type="Proteomes" id="UP000297762">
    <property type="component" value="Unassembled WGS sequence"/>
</dbReference>
<gene>
    <name evidence="2" type="ORF">EHQ64_00515</name>
</gene>
<keyword evidence="1" id="KW-1133">Transmembrane helix</keyword>
<accession>A0A4R9KHA3</accession>
<feature type="transmembrane region" description="Helical" evidence="1">
    <location>
        <begin position="50"/>
        <end position="70"/>
    </location>
</feature>
<dbReference type="RefSeq" id="WP_135647517.1">
    <property type="nucleotide sequence ID" value="NZ_RQGF01000004.1"/>
</dbReference>
<feature type="transmembrane region" description="Helical" evidence="1">
    <location>
        <begin position="112"/>
        <end position="131"/>
    </location>
</feature>
<reference evidence="2" key="1">
    <citation type="journal article" date="2019" name="PLoS Negl. Trop. Dis.">
        <title>Revisiting the worldwide diversity of Leptospira species in the environment.</title>
        <authorList>
            <person name="Vincent A.T."/>
            <person name="Schiettekatte O."/>
            <person name="Bourhy P."/>
            <person name="Veyrier F.J."/>
            <person name="Picardeau M."/>
        </authorList>
    </citation>
    <scope>NUCLEOTIDE SEQUENCE [LARGE SCALE GENOMIC DNA]</scope>
    <source>
        <strain evidence="2">201702455</strain>
    </source>
</reference>
<sequence>MNRPNLIHKIARGILFFFFSASILFHISVLSGLVPYSIVWGGRVHDPESMVLLETLSLVLNSIFLIILLGEANLIRLPIPMVGIRGLLWIMVLIFSLNTVGNIYSENVTEQIVFTPVTIIIALCCLVLASGKRHTV</sequence>
<keyword evidence="3" id="KW-1185">Reference proteome</keyword>
<dbReference type="AlphaFoldDB" id="A0A4R9KHA3"/>
<proteinExistence type="predicted"/>
<feature type="transmembrane region" description="Helical" evidence="1">
    <location>
        <begin position="12"/>
        <end position="38"/>
    </location>
</feature>
<name>A0A4R9KHA3_9LEPT</name>
<evidence type="ECO:0000256" key="1">
    <source>
        <dbReference type="SAM" id="Phobius"/>
    </source>
</evidence>
<dbReference type="EMBL" id="RQGF01000004">
    <property type="protein sequence ID" value="TGL65790.1"/>
    <property type="molecule type" value="Genomic_DNA"/>
</dbReference>
<protein>
    <submittedName>
        <fullName evidence="2">Uncharacterized protein</fullName>
    </submittedName>
</protein>
<comment type="caution">
    <text evidence="2">The sequence shown here is derived from an EMBL/GenBank/DDBJ whole genome shotgun (WGS) entry which is preliminary data.</text>
</comment>
<feature type="transmembrane region" description="Helical" evidence="1">
    <location>
        <begin position="82"/>
        <end position="100"/>
    </location>
</feature>
<evidence type="ECO:0000313" key="2">
    <source>
        <dbReference type="EMBL" id="TGL65790.1"/>
    </source>
</evidence>